<comment type="similarity">
    <text evidence="2">Belongs to the class-III pyridine nucleotide-disulfide oxidoreductase family.</text>
</comment>
<sequence length="816" mass="88511">MTKKVLIVGGVAGGASAAARYRRLDEKAQIILFERDDYISFANCGLPYYIGETIKEREKLLVQTPEAMKARFNIDVRINSEVVGIDTEKKIVTVRSKDQGIYKESYDALVLSPGAKALRPNIPRIDSSKIFTLRNIPDTDRVKAYVDQKGISSALVIGGGFVGVEMAENLIERGLKVTLIEAAPHILAPFDSDMVVMAEKELAENGVDLILGDGVKAFKEVGSQIEVTLSSQKMVTADLVILAIGVAPDTAFLKDSGIGLGAKGHIIVDERMQTNAKDVYAVGDAIEVIDFITGEKTAVPLAGPANKQGRIAADNIAGLNSIYKGTQGTSILKVFSLTAASTGANERTLQKANLPYRVVYVHPVAHASYYPAALQLTLKLIFNDEGRVLGAQGIGYDGVDKRIDVIAAVIRLKGTVDDLAELELAYAPPFSSAKDPVNMAGFSAQNLLAGRTHVVAWKDMELGDLKDSILLDVRTEEEYNNGHLPGSINIPLDSLRDRMDELDRNKQIIEYCQVGLRGYIADRILSQNSYNVLNITGGYKTISLQEFDPQKISSESQQSDSGPGEVDTPHGHFDKSIDACGLCCPGPLMQVKAAMDPLKQGQILKILASDPGFYEDIKAWSKRTNNQLIDVAKAGGVITAFIKKGAPRDSVRQEPAAATLKDNKTIVVFSGDLDKAIASFIIANGAASMGKKVTMFFTFWGLNVLRKHEKVSTQKGFMDKMFSMMMPRGSKRLKLSNMNMLGMGGKMIRKVMKDKNVSSLEELISAAMCNGVEVVACQMSMDVMGLKQEELLDGVKIGGVGYYLGEAEDSNVNLFI</sequence>
<reference evidence="10" key="1">
    <citation type="submission" date="2016-10" db="EMBL/GenBank/DDBJ databases">
        <authorList>
            <person name="Varghese N."/>
            <person name="Submissions S."/>
        </authorList>
    </citation>
    <scope>NUCLEOTIDE SEQUENCE [LARGE SCALE GENOMIC DNA]</scope>
    <source>
        <strain evidence="10">DSM 8344</strain>
    </source>
</reference>
<evidence type="ECO:0000256" key="3">
    <source>
        <dbReference type="ARBA" id="ARBA00022630"/>
    </source>
</evidence>
<evidence type="ECO:0000256" key="6">
    <source>
        <dbReference type="ARBA" id="ARBA00023284"/>
    </source>
</evidence>
<evidence type="ECO:0000313" key="10">
    <source>
        <dbReference type="Proteomes" id="UP000198656"/>
    </source>
</evidence>
<feature type="compositionally biased region" description="Polar residues" evidence="7">
    <location>
        <begin position="551"/>
        <end position="561"/>
    </location>
</feature>
<dbReference type="InterPro" id="IPR023753">
    <property type="entry name" value="FAD/NAD-binding_dom"/>
</dbReference>
<organism evidence="9 10">
    <name type="scientific">Desulfosporosinus hippei DSM 8344</name>
    <dbReference type="NCBI Taxonomy" id="1121419"/>
    <lineage>
        <taxon>Bacteria</taxon>
        <taxon>Bacillati</taxon>
        <taxon>Bacillota</taxon>
        <taxon>Clostridia</taxon>
        <taxon>Eubacteriales</taxon>
        <taxon>Desulfitobacteriaceae</taxon>
        <taxon>Desulfosporosinus</taxon>
    </lineage>
</organism>
<dbReference type="InterPro" id="IPR036188">
    <property type="entry name" value="FAD/NAD-bd_sf"/>
</dbReference>
<keyword evidence="10" id="KW-1185">Reference proteome</keyword>
<name>A0A1G8F8T3_9FIRM</name>
<dbReference type="Pfam" id="PF01206">
    <property type="entry name" value="TusA"/>
    <property type="match status" value="1"/>
</dbReference>
<dbReference type="InterPro" id="IPR027396">
    <property type="entry name" value="DsrEFH-like"/>
</dbReference>
<evidence type="ECO:0000256" key="2">
    <source>
        <dbReference type="ARBA" id="ARBA00009130"/>
    </source>
</evidence>
<dbReference type="SUPFAM" id="SSF55424">
    <property type="entry name" value="FAD/NAD-linked reductases, dimerisation (C-terminal) domain"/>
    <property type="match status" value="1"/>
</dbReference>
<dbReference type="InterPro" id="IPR032836">
    <property type="entry name" value="DsrE2-like"/>
</dbReference>
<keyword evidence="5" id="KW-0560">Oxidoreductase</keyword>
<dbReference type="InterPro" id="IPR016156">
    <property type="entry name" value="FAD/NAD-linked_Rdtase_dimer_sf"/>
</dbReference>
<dbReference type="Pfam" id="PF00581">
    <property type="entry name" value="Rhodanese"/>
    <property type="match status" value="1"/>
</dbReference>
<dbReference type="Pfam" id="PF07992">
    <property type="entry name" value="Pyr_redox_2"/>
    <property type="match status" value="1"/>
</dbReference>
<dbReference type="InterPro" id="IPR004099">
    <property type="entry name" value="Pyr_nucl-diS_OxRdtase_dimer"/>
</dbReference>
<dbReference type="PANTHER" id="PTHR43429:SF1">
    <property type="entry name" value="NAD(P)H SULFUR OXIDOREDUCTASE (COA-DEPENDENT)"/>
    <property type="match status" value="1"/>
</dbReference>
<dbReference type="Gene3D" id="3.30.110.40">
    <property type="entry name" value="TusA-like domain"/>
    <property type="match status" value="1"/>
</dbReference>
<feature type="region of interest" description="Disordered" evidence="7">
    <location>
        <begin position="550"/>
        <end position="570"/>
    </location>
</feature>
<dbReference type="SUPFAM" id="SSF64307">
    <property type="entry name" value="SirA-like"/>
    <property type="match status" value="1"/>
</dbReference>
<dbReference type="InterPro" id="IPR036873">
    <property type="entry name" value="Rhodanese-like_dom_sf"/>
</dbReference>
<dbReference type="STRING" id="1121419.SAMN05443529_11914"/>
<evidence type="ECO:0000256" key="5">
    <source>
        <dbReference type="ARBA" id="ARBA00023002"/>
    </source>
</evidence>
<evidence type="ECO:0000256" key="7">
    <source>
        <dbReference type="SAM" id="MobiDB-lite"/>
    </source>
</evidence>
<dbReference type="PROSITE" id="PS01148">
    <property type="entry name" value="UPF0033"/>
    <property type="match status" value="1"/>
</dbReference>
<dbReference type="InterPro" id="IPR001455">
    <property type="entry name" value="TusA-like"/>
</dbReference>
<keyword evidence="4" id="KW-0274">FAD</keyword>
<dbReference type="Pfam" id="PF02852">
    <property type="entry name" value="Pyr_redox_dim"/>
    <property type="match status" value="1"/>
</dbReference>
<accession>A0A1G8F8T3</accession>
<protein>
    <submittedName>
        <fullName evidence="9">NADPH-dependent 2,4-dienoyl-CoA reductase, sulfur reductase</fullName>
    </submittedName>
</protein>
<dbReference type="InterPro" id="IPR036868">
    <property type="entry name" value="TusA-like_sf"/>
</dbReference>
<dbReference type="PRINTS" id="PR00411">
    <property type="entry name" value="PNDRDTASEI"/>
</dbReference>
<dbReference type="InterPro" id="IPR001763">
    <property type="entry name" value="Rhodanese-like_dom"/>
</dbReference>
<evidence type="ECO:0000313" key="9">
    <source>
        <dbReference type="EMBL" id="SDH78554.1"/>
    </source>
</evidence>
<dbReference type="SMART" id="SM00450">
    <property type="entry name" value="RHOD"/>
    <property type="match status" value="1"/>
</dbReference>
<dbReference type="GO" id="GO:0016491">
    <property type="term" value="F:oxidoreductase activity"/>
    <property type="evidence" value="ECO:0007669"/>
    <property type="project" value="UniProtKB-KW"/>
</dbReference>
<keyword evidence="3" id="KW-0285">Flavoprotein</keyword>
<dbReference type="Proteomes" id="UP000198656">
    <property type="component" value="Unassembled WGS sequence"/>
</dbReference>
<comment type="cofactor">
    <cofactor evidence="1">
        <name>FAD</name>
        <dbReference type="ChEBI" id="CHEBI:57692"/>
    </cofactor>
</comment>
<gene>
    <name evidence="9" type="ORF">SAMN05443529_11914</name>
</gene>
<dbReference type="PANTHER" id="PTHR43429">
    <property type="entry name" value="PYRIDINE NUCLEOTIDE-DISULFIDE OXIDOREDUCTASE DOMAIN-CONTAINING"/>
    <property type="match status" value="1"/>
</dbReference>
<dbReference type="SUPFAM" id="SSF52821">
    <property type="entry name" value="Rhodanese/Cell cycle control phosphatase"/>
    <property type="match status" value="1"/>
</dbReference>
<dbReference type="AlphaFoldDB" id="A0A1G8F8T3"/>
<feature type="domain" description="Rhodanese" evidence="8">
    <location>
        <begin position="464"/>
        <end position="551"/>
    </location>
</feature>
<dbReference type="EMBL" id="FNCP01000019">
    <property type="protein sequence ID" value="SDH78554.1"/>
    <property type="molecule type" value="Genomic_DNA"/>
</dbReference>
<dbReference type="Gene3D" id="3.40.1260.10">
    <property type="entry name" value="DsrEFH-like"/>
    <property type="match status" value="1"/>
</dbReference>
<proteinExistence type="inferred from homology"/>
<dbReference type="PROSITE" id="PS50206">
    <property type="entry name" value="RHODANESE_3"/>
    <property type="match status" value="1"/>
</dbReference>
<dbReference type="InterPro" id="IPR050260">
    <property type="entry name" value="FAD-bd_OxRdtase"/>
</dbReference>
<dbReference type="SUPFAM" id="SSF75169">
    <property type="entry name" value="DsrEFH-like"/>
    <property type="match status" value="1"/>
</dbReference>
<evidence type="ECO:0000256" key="1">
    <source>
        <dbReference type="ARBA" id="ARBA00001974"/>
    </source>
</evidence>
<dbReference type="Gene3D" id="3.40.250.10">
    <property type="entry name" value="Rhodanese-like domain"/>
    <property type="match status" value="1"/>
</dbReference>
<dbReference type="Pfam" id="PF13686">
    <property type="entry name" value="DrsE_2"/>
    <property type="match status" value="1"/>
</dbReference>
<keyword evidence="6" id="KW-0676">Redox-active center</keyword>
<dbReference type="OrthoDB" id="9802028at2"/>
<evidence type="ECO:0000256" key="4">
    <source>
        <dbReference type="ARBA" id="ARBA00022827"/>
    </source>
</evidence>
<dbReference type="Gene3D" id="3.50.50.60">
    <property type="entry name" value="FAD/NAD(P)-binding domain"/>
    <property type="match status" value="2"/>
</dbReference>
<dbReference type="PRINTS" id="PR00368">
    <property type="entry name" value="FADPNR"/>
</dbReference>
<evidence type="ECO:0000259" key="8">
    <source>
        <dbReference type="PROSITE" id="PS50206"/>
    </source>
</evidence>
<dbReference type="RefSeq" id="WP_092334575.1">
    <property type="nucleotide sequence ID" value="NZ_FNCP01000019.1"/>
</dbReference>
<dbReference type="SUPFAM" id="SSF51905">
    <property type="entry name" value="FAD/NAD(P)-binding domain"/>
    <property type="match status" value="1"/>
</dbReference>